<dbReference type="InterPro" id="IPR045372">
    <property type="entry name" value="YidB"/>
</dbReference>
<name>A0ABU1VJF3_9BURK</name>
<dbReference type="Pfam" id="PF20159">
    <property type="entry name" value="YidB"/>
    <property type="match status" value="1"/>
</dbReference>
<gene>
    <name evidence="1" type="ORF">J2X09_005387</name>
</gene>
<comment type="caution">
    <text evidence="1">The sequence shown here is derived from an EMBL/GenBank/DDBJ whole genome shotgun (WGS) entry which is preliminary data.</text>
</comment>
<organism evidence="1 2">
    <name type="scientific">Hydrogenophaga laconesensis</name>
    <dbReference type="NCBI Taxonomy" id="1805971"/>
    <lineage>
        <taxon>Bacteria</taxon>
        <taxon>Pseudomonadati</taxon>
        <taxon>Pseudomonadota</taxon>
        <taxon>Betaproteobacteria</taxon>
        <taxon>Burkholderiales</taxon>
        <taxon>Comamonadaceae</taxon>
        <taxon>Hydrogenophaga</taxon>
    </lineage>
</organism>
<reference evidence="1 2" key="1">
    <citation type="submission" date="2023-07" db="EMBL/GenBank/DDBJ databases">
        <title>Sorghum-associated microbial communities from plants grown in Nebraska, USA.</title>
        <authorList>
            <person name="Schachtman D."/>
        </authorList>
    </citation>
    <scope>NUCLEOTIDE SEQUENCE [LARGE SCALE GENOMIC DNA]</scope>
    <source>
        <strain evidence="1 2">BE240</strain>
    </source>
</reference>
<accession>A0ABU1VJF3</accession>
<dbReference type="Proteomes" id="UP001265550">
    <property type="component" value="Unassembled WGS sequence"/>
</dbReference>
<evidence type="ECO:0000313" key="2">
    <source>
        <dbReference type="Proteomes" id="UP001265550"/>
    </source>
</evidence>
<proteinExistence type="predicted"/>
<dbReference type="InterPro" id="IPR027405">
    <property type="entry name" value="YidB-like"/>
</dbReference>
<sequence>MGLLDSLIGAAAEAASGASQGQRAPTTAGGLPSGLDPQMLIGLVGALLASSGGLQGLLAKLQSGGLGDAVQSWIGTGANQPVSGDQLGSALGPDLMDMIASQLGGSPAQASGTLADLLPGLIDQLTPKGQLPADNELGGLGSLGALLGGGQGSGNAPDLMGMLGGLLQQRR</sequence>
<dbReference type="SUPFAM" id="SSF140804">
    <property type="entry name" value="YidB-like"/>
    <property type="match status" value="1"/>
</dbReference>
<evidence type="ECO:0000313" key="1">
    <source>
        <dbReference type="EMBL" id="MDR7097611.1"/>
    </source>
</evidence>
<dbReference type="Gene3D" id="1.10.10.690">
    <property type="entry name" value="YidB-like"/>
    <property type="match status" value="1"/>
</dbReference>
<keyword evidence="2" id="KW-1185">Reference proteome</keyword>
<dbReference type="EMBL" id="JAVDWE010000038">
    <property type="protein sequence ID" value="MDR7097611.1"/>
    <property type="molecule type" value="Genomic_DNA"/>
</dbReference>
<dbReference type="RefSeq" id="WP_204735949.1">
    <property type="nucleotide sequence ID" value="NZ_JAVDWE010000038.1"/>
</dbReference>
<protein>
    <submittedName>
        <fullName evidence="1">Uncharacterized protein YidB (DUF937 family)</fullName>
    </submittedName>
</protein>